<evidence type="ECO:0000313" key="3">
    <source>
        <dbReference type="Proteomes" id="UP000245055"/>
    </source>
</evidence>
<evidence type="ECO:0000256" key="1">
    <source>
        <dbReference type="SAM" id="SignalP"/>
    </source>
</evidence>
<feature type="chain" id="PRO_5044477934" evidence="1">
    <location>
        <begin position="28"/>
        <end position="276"/>
    </location>
</feature>
<gene>
    <name evidence="2" type="ORF">DF213_05860</name>
</gene>
<evidence type="ECO:0000313" key="2">
    <source>
        <dbReference type="EMBL" id="PWD74290.1"/>
    </source>
</evidence>
<dbReference type="RefSeq" id="WP_109105043.1">
    <property type="nucleotide sequence ID" value="NZ_JAHEPT010000005.1"/>
</dbReference>
<dbReference type="Proteomes" id="UP000245055">
    <property type="component" value="Unassembled WGS sequence"/>
</dbReference>
<reference evidence="2 3" key="1">
    <citation type="submission" date="2018-05" db="EMBL/GenBank/DDBJ databases">
        <title>Genomic diversity of pathogens causing Blackleg of Potato in Pakistan.</title>
        <authorList>
            <person name="Sarfraz S."/>
            <person name="Riaz K."/>
            <person name="Oulghazi S."/>
            <person name="Cigna J."/>
            <person name="Sahi S.T."/>
            <person name="Khan S.H."/>
            <person name="Hameed A."/>
            <person name="Faure D."/>
        </authorList>
    </citation>
    <scope>NUCLEOTIDE SEQUENCE [LARGE SCALE GENOMIC DNA]</scope>
    <source>
        <strain evidence="2 3">SS70</strain>
    </source>
</reference>
<protein>
    <submittedName>
        <fullName evidence="2">Uncharacterized protein</fullName>
    </submittedName>
</protein>
<keyword evidence="1" id="KW-0732">Signal</keyword>
<sequence>MMLHKFKRKAAAIAVFSLALMASNTHADARLSKPMGFKQVLVFMGTGAIDIAKTEPFPGVSGCQGTLCSSDYFYTHIMGLSDSEVAQKREDAISYFNREFGIDVKALVAQKRIELKTYTGNPDGHYRLYSLAGMNLPTEGWIARDGGFYISVLDSNGIPLAGNHRGETATPLNQMYYGSYNILVTSDFHKPREIIINYESNALAAISPDRLRTTFNTRTYSNLWGEGQSYVSYEFELRGSDTVLTNGREVMTFSKYPSTTDFPDYPAFDMKGDASF</sequence>
<name>A0AAX1C8I8_9GAMM</name>
<dbReference type="EMBL" id="QESZ01000009">
    <property type="protein sequence ID" value="PWD74290.1"/>
    <property type="molecule type" value="Genomic_DNA"/>
</dbReference>
<accession>A0AAX1C8I8</accession>
<dbReference type="AlphaFoldDB" id="A0AAX1C8I8"/>
<comment type="caution">
    <text evidence="2">The sequence shown here is derived from an EMBL/GenBank/DDBJ whole genome shotgun (WGS) entry which is preliminary data.</text>
</comment>
<proteinExistence type="predicted"/>
<organism evidence="2 3">
    <name type="scientific">Dickeya dianthicola</name>
    <dbReference type="NCBI Taxonomy" id="204039"/>
    <lineage>
        <taxon>Bacteria</taxon>
        <taxon>Pseudomonadati</taxon>
        <taxon>Pseudomonadota</taxon>
        <taxon>Gammaproteobacteria</taxon>
        <taxon>Enterobacterales</taxon>
        <taxon>Pectobacteriaceae</taxon>
        <taxon>Dickeya</taxon>
    </lineage>
</organism>
<feature type="signal peptide" evidence="1">
    <location>
        <begin position="1"/>
        <end position="27"/>
    </location>
</feature>